<evidence type="ECO:0000256" key="6">
    <source>
        <dbReference type="ARBA" id="ARBA00022490"/>
    </source>
</evidence>
<dbReference type="InterPro" id="IPR024706">
    <property type="entry name" value="Peroxiredoxin_AhpC-typ"/>
</dbReference>
<evidence type="ECO:0000256" key="15">
    <source>
        <dbReference type="PIRSR" id="PIRSR000239-1"/>
    </source>
</evidence>
<dbReference type="Pfam" id="PF10417">
    <property type="entry name" value="1-cysPrx_C"/>
    <property type="match status" value="1"/>
</dbReference>
<feature type="active site" description="Cysteine sulfenic acid (-SOH) intermediate; for peroxidase activity" evidence="15">
    <location>
        <position position="68"/>
    </location>
</feature>
<dbReference type="InterPro" id="IPR050217">
    <property type="entry name" value="Peroxiredoxin"/>
</dbReference>
<gene>
    <name evidence="18" type="ORF">SAMN02910343_00926</name>
</gene>
<comment type="subunit">
    <text evidence="3">Homodimer; disulfide-linked, upon oxidation. 5 homodimers assemble to form a ring-like decamer.</text>
</comment>
<keyword evidence="8 16" id="KW-0049">Antioxidant</keyword>
<reference evidence="18 19" key="1">
    <citation type="submission" date="2016-10" db="EMBL/GenBank/DDBJ databases">
        <authorList>
            <person name="de Groot N.N."/>
        </authorList>
    </citation>
    <scope>NUCLEOTIDE SEQUENCE [LARGE SCALE GENOMIC DNA]</scope>
    <source>
        <strain evidence="18 19">DSM 15230</strain>
    </source>
</reference>
<dbReference type="GO" id="GO:0006979">
    <property type="term" value="P:response to oxidative stress"/>
    <property type="evidence" value="ECO:0007669"/>
    <property type="project" value="UniProtKB-UniRule"/>
</dbReference>
<evidence type="ECO:0000256" key="1">
    <source>
        <dbReference type="ARBA" id="ARBA00004496"/>
    </source>
</evidence>
<dbReference type="PANTHER" id="PTHR10681:SF121">
    <property type="entry name" value="ALKYL HYDROPEROXIDE REDUCTASE C"/>
    <property type="match status" value="1"/>
</dbReference>
<keyword evidence="19" id="KW-1185">Reference proteome</keyword>
<dbReference type="InterPro" id="IPR000866">
    <property type="entry name" value="AhpC/TSA"/>
</dbReference>
<feature type="domain" description="Thioredoxin" evidence="17">
    <location>
        <begin position="23"/>
        <end position="178"/>
    </location>
</feature>
<dbReference type="EMBL" id="FMXA01000010">
    <property type="protein sequence ID" value="SDA49964.1"/>
    <property type="molecule type" value="Genomic_DNA"/>
</dbReference>
<evidence type="ECO:0000313" key="18">
    <source>
        <dbReference type="EMBL" id="SDA49964.1"/>
    </source>
</evidence>
<keyword evidence="9 16" id="KW-0560">Oxidoreductase</keyword>
<evidence type="ECO:0000256" key="13">
    <source>
        <dbReference type="ARBA" id="ARBA00032824"/>
    </source>
</evidence>
<evidence type="ECO:0000256" key="3">
    <source>
        <dbReference type="ARBA" id="ARBA00011654"/>
    </source>
</evidence>
<dbReference type="STRING" id="209880.SAMN02910343_00926"/>
<dbReference type="InterPro" id="IPR013766">
    <property type="entry name" value="Thioredoxin_domain"/>
</dbReference>
<dbReference type="PANTHER" id="PTHR10681">
    <property type="entry name" value="THIOREDOXIN PEROXIDASE"/>
    <property type="match status" value="1"/>
</dbReference>
<dbReference type="GO" id="GO:0033554">
    <property type="term" value="P:cellular response to stress"/>
    <property type="evidence" value="ECO:0007669"/>
    <property type="project" value="TreeGrafter"/>
</dbReference>
<dbReference type="InterPro" id="IPR017559">
    <property type="entry name" value="AhpC"/>
</dbReference>
<evidence type="ECO:0000256" key="7">
    <source>
        <dbReference type="ARBA" id="ARBA00022559"/>
    </source>
</evidence>
<organism evidence="18 19">
    <name type="scientific">Allisonella histaminiformans</name>
    <dbReference type="NCBI Taxonomy" id="209880"/>
    <lineage>
        <taxon>Bacteria</taxon>
        <taxon>Bacillati</taxon>
        <taxon>Bacillota</taxon>
        <taxon>Negativicutes</taxon>
        <taxon>Veillonellales</taxon>
        <taxon>Veillonellaceae</taxon>
        <taxon>Allisonella</taxon>
    </lineage>
</organism>
<comment type="function">
    <text evidence="16">Thiol-specific peroxidase that catalyzes the reduction of hydrogen peroxide and organic hydroperoxides to water and alcohols, respectively. Plays a role in cell protection against oxidative stress by detoxifying peroxides.</text>
</comment>
<keyword evidence="7 16" id="KW-0575">Peroxidase</keyword>
<evidence type="ECO:0000256" key="9">
    <source>
        <dbReference type="ARBA" id="ARBA00023002"/>
    </source>
</evidence>
<dbReference type="SUPFAM" id="SSF52833">
    <property type="entry name" value="Thioredoxin-like"/>
    <property type="match status" value="1"/>
</dbReference>
<dbReference type="Pfam" id="PF00578">
    <property type="entry name" value="AhpC-TSA"/>
    <property type="match status" value="1"/>
</dbReference>
<dbReference type="GO" id="GO:0045454">
    <property type="term" value="P:cell redox homeostasis"/>
    <property type="evidence" value="ECO:0007669"/>
    <property type="project" value="TreeGrafter"/>
</dbReference>
<dbReference type="GO" id="GO:0008379">
    <property type="term" value="F:thioredoxin peroxidase activity"/>
    <property type="evidence" value="ECO:0007669"/>
    <property type="project" value="TreeGrafter"/>
</dbReference>
<dbReference type="GO" id="GO:0102039">
    <property type="term" value="F:NADH-dependent peroxiredoxin activity"/>
    <property type="evidence" value="ECO:0007669"/>
    <property type="project" value="UniProtKB-EC"/>
</dbReference>
<keyword evidence="10 16" id="KW-1015">Disulfide bond</keyword>
<evidence type="ECO:0000256" key="10">
    <source>
        <dbReference type="ARBA" id="ARBA00023157"/>
    </source>
</evidence>
<keyword evidence="6 16" id="KW-0963">Cytoplasm</keyword>
<evidence type="ECO:0000256" key="4">
    <source>
        <dbReference type="ARBA" id="ARBA00013021"/>
    </source>
</evidence>
<evidence type="ECO:0000256" key="2">
    <source>
        <dbReference type="ARBA" id="ARBA00009796"/>
    </source>
</evidence>
<comment type="catalytic activity">
    <reaction evidence="14 16">
        <text>a hydroperoxide + NADH + H(+) = an alcohol + NAD(+) + H2O</text>
        <dbReference type="Rhea" id="RHEA:62628"/>
        <dbReference type="ChEBI" id="CHEBI:15377"/>
        <dbReference type="ChEBI" id="CHEBI:15378"/>
        <dbReference type="ChEBI" id="CHEBI:30879"/>
        <dbReference type="ChEBI" id="CHEBI:35924"/>
        <dbReference type="ChEBI" id="CHEBI:57540"/>
        <dbReference type="ChEBI" id="CHEBI:57945"/>
        <dbReference type="EC" id="1.11.1.26"/>
    </reaction>
</comment>
<dbReference type="GO" id="GO:0005829">
    <property type="term" value="C:cytosol"/>
    <property type="evidence" value="ECO:0007669"/>
    <property type="project" value="TreeGrafter"/>
</dbReference>
<dbReference type="PIRSF" id="PIRSF000239">
    <property type="entry name" value="AHPC"/>
    <property type="match status" value="1"/>
</dbReference>
<protein>
    <recommendedName>
        <fullName evidence="5 16">Alkyl hydroperoxide reductase C</fullName>
        <ecNumber evidence="4 16">1.11.1.26</ecNumber>
    </recommendedName>
    <alternativeName>
        <fullName evidence="12 16">Peroxiredoxin</fullName>
    </alternativeName>
    <alternativeName>
        <fullName evidence="13 16">Thioredoxin peroxidase</fullName>
    </alternativeName>
</protein>
<dbReference type="Gene3D" id="3.40.30.10">
    <property type="entry name" value="Glutaredoxin"/>
    <property type="match status" value="1"/>
</dbReference>
<keyword evidence="11 16" id="KW-0676">Redox-active center</keyword>
<dbReference type="EC" id="1.11.1.26" evidence="4 16"/>
<dbReference type="NCBIfam" id="TIGR03137">
    <property type="entry name" value="AhpC"/>
    <property type="match status" value="1"/>
</dbReference>
<accession>A0A1G5VW84</accession>
<evidence type="ECO:0000256" key="11">
    <source>
        <dbReference type="ARBA" id="ARBA00023284"/>
    </source>
</evidence>
<dbReference type="InterPro" id="IPR036249">
    <property type="entry name" value="Thioredoxin-like_sf"/>
</dbReference>
<evidence type="ECO:0000313" key="19">
    <source>
        <dbReference type="Proteomes" id="UP000199689"/>
    </source>
</evidence>
<dbReference type="Proteomes" id="UP000199689">
    <property type="component" value="Unassembled WGS sequence"/>
</dbReference>
<evidence type="ECO:0000256" key="8">
    <source>
        <dbReference type="ARBA" id="ARBA00022862"/>
    </source>
</evidence>
<evidence type="ECO:0000256" key="16">
    <source>
        <dbReference type="RuleBase" id="RU366004"/>
    </source>
</evidence>
<proteinExistence type="inferred from homology"/>
<evidence type="ECO:0000256" key="14">
    <source>
        <dbReference type="ARBA" id="ARBA00047572"/>
    </source>
</evidence>
<dbReference type="CDD" id="cd03015">
    <property type="entry name" value="PRX_Typ2cys"/>
    <property type="match status" value="1"/>
</dbReference>
<evidence type="ECO:0000259" key="17">
    <source>
        <dbReference type="PROSITE" id="PS51352"/>
    </source>
</evidence>
<dbReference type="FunFam" id="3.40.30.10:FF:000002">
    <property type="entry name" value="Alkyl hydroperoxide reductase C"/>
    <property type="match status" value="1"/>
</dbReference>
<evidence type="ECO:0000256" key="5">
    <source>
        <dbReference type="ARBA" id="ARBA00017462"/>
    </source>
</evidence>
<dbReference type="GO" id="GO:0042744">
    <property type="term" value="P:hydrogen peroxide catabolic process"/>
    <property type="evidence" value="ECO:0007669"/>
    <property type="project" value="TreeGrafter"/>
</dbReference>
<comment type="subcellular location">
    <subcellularLocation>
        <location evidence="1 16">Cytoplasm</location>
    </subcellularLocation>
</comment>
<dbReference type="InterPro" id="IPR019479">
    <property type="entry name" value="Peroxiredoxin_C"/>
</dbReference>
<comment type="similarity">
    <text evidence="2 16">Belongs to the peroxiredoxin family. AhpC/Prx1 subfamily.</text>
</comment>
<evidence type="ECO:0000256" key="12">
    <source>
        <dbReference type="ARBA" id="ARBA00032077"/>
    </source>
</evidence>
<dbReference type="AlphaFoldDB" id="A0A1G5VW84"/>
<sequence length="208" mass="23697">MEITNEQLLQLLQEKLEQRPAKSMLKMEISDFTADAYKQGEFIKVSKKDLLGKWSVLFFYPADFTFVCPTELADLQDNYEKFKKIGCEIYSVSMDSHFVHKAWHESSDRINHVEYAMIGDPNGQLTKQFSLYSPADGMAERGTIVINPEGKVASYEVVSDNIGRNAEELLRKVEASQFVYEHGDQVCPAKWKPGTETIKPTFDLVGKL</sequence>
<dbReference type="PROSITE" id="PS51352">
    <property type="entry name" value="THIOREDOXIN_2"/>
    <property type="match status" value="1"/>
</dbReference>
<name>A0A1G5VW84_9FIRM</name>